<dbReference type="SUPFAM" id="SSF56801">
    <property type="entry name" value="Acetyl-CoA synthetase-like"/>
    <property type="match status" value="1"/>
</dbReference>
<dbReference type="Pfam" id="PF00668">
    <property type="entry name" value="Condensation"/>
    <property type="match status" value="1"/>
</dbReference>
<dbReference type="RefSeq" id="WP_180567179.1">
    <property type="nucleotide sequence ID" value="NZ_JACCKB010000003.1"/>
</dbReference>
<dbReference type="PROSITE" id="PS00455">
    <property type="entry name" value="AMP_BINDING"/>
    <property type="match status" value="1"/>
</dbReference>
<dbReference type="Gene3D" id="3.40.50.12780">
    <property type="entry name" value="N-terminal domain of ligase-like"/>
    <property type="match status" value="1"/>
</dbReference>
<proteinExistence type="predicted"/>
<dbReference type="PANTHER" id="PTHR45527:SF1">
    <property type="entry name" value="FATTY ACID SYNTHASE"/>
    <property type="match status" value="1"/>
</dbReference>
<dbReference type="EMBL" id="JACCKB010000003">
    <property type="protein sequence ID" value="NYZ65159.1"/>
    <property type="molecule type" value="Genomic_DNA"/>
</dbReference>
<feature type="domain" description="AMP-dependent synthetase/ligase" evidence="1">
    <location>
        <begin position="458"/>
        <end position="633"/>
    </location>
</feature>
<name>A0A853HXR6_9GAMM</name>
<dbReference type="InterPro" id="IPR020459">
    <property type="entry name" value="AMP-binding"/>
</dbReference>
<keyword evidence="4" id="KW-1185">Reference proteome</keyword>
<dbReference type="AlphaFoldDB" id="A0A853HXR6"/>
<dbReference type="Gene3D" id="3.30.559.30">
    <property type="entry name" value="Nonribosomal peptide synthetase, condensation domain"/>
    <property type="match status" value="1"/>
</dbReference>
<dbReference type="GO" id="GO:0044550">
    <property type="term" value="P:secondary metabolite biosynthetic process"/>
    <property type="evidence" value="ECO:0007669"/>
    <property type="project" value="TreeGrafter"/>
</dbReference>
<sequence length="641" mass="73167">MRLSFDLHTAQEDVYFDQIKHPEHGHYNIGGFFLLKGSLNIKQFELAIKKTVEAFDVHQLTFDLMHHKQHFQSNIDSIHVAFLDFKGESNPKEVAIKWMHEQYSTPFELNSESLFEHALIQISEDEFCWFSRYHHLITDGYGLLIFYQTVAKVYSQLQSNISLEWLKTIPHFKDEITLSLEYVNSSQYLKDKAYWLSKFSEKPQSILQKNYLDTTSGGKVVSNFSSGQYSLLSKLCESYQFSFQHLLIAALTIYFNQVNNQSELVFGVPLHNRRNKLQRQLMGMMTGVIPCKIRIADLTVEQLINSIKRQQRYDYRHQRFPISHLNRDLHLHQLGQEQLFDITVNYRPFDVNLPLEGVKSEFTNILSEDGTQPLECILCDYGTQQPMALELMFQLNYFTETEAQQLANRLIFIMSQLPLVIDSPVNQVPLITSQEQKQLVTFSPYYSTSSNSCIHELFEQQVATTPDQVALVFEDQSLTYAQLNSQANQLAHYLIQQGVTPDGLVGICLDRSPAVIIAMLATLKAGGAYVPLDPTYPTSRLAYMVEDSQVEVILSQSPHQAQFVDSAVPVVDVKDPAFQSRLDGLSNENPCPMTLGLQPDHLAYIIYTSGSTGKPKGVMIEHRALVSHIETIKPAYGITSH</sequence>
<feature type="non-terminal residue" evidence="3">
    <location>
        <position position="641"/>
    </location>
</feature>
<gene>
    <name evidence="3" type="ORF">H0A36_04000</name>
</gene>
<evidence type="ECO:0000259" key="1">
    <source>
        <dbReference type="Pfam" id="PF00501"/>
    </source>
</evidence>
<dbReference type="PRINTS" id="PR00154">
    <property type="entry name" value="AMPBINDING"/>
</dbReference>
<reference evidence="3 4" key="1">
    <citation type="submission" date="2020-07" db="EMBL/GenBank/DDBJ databases">
        <title>Endozoicomonas sp. nov., isolated from sediment.</title>
        <authorList>
            <person name="Gu T."/>
        </authorList>
    </citation>
    <scope>NUCLEOTIDE SEQUENCE [LARGE SCALE GENOMIC DNA]</scope>
    <source>
        <strain evidence="3 4">SM1973</strain>
    </source>
</reference>
<dbReference type="GO" id="GO:0005737">
    <property type="term" value="C:cytoplasm"/>
    <property type="evidence" value="ECO:0007669"/>
    <property type="project" value="TreeGrafter"/>
</dbReference>
<dbReference type="Pfam" id="PF00501">
    <property type="entry name" value="AMP-binding"/>
    <property type="match status" value="1"/>
</dbReference>
<evidence type="ECO:0000259" key="2">
    <source>
        <dbReference type="Pfam" id="PF00668"/>
    </source>
</evidence>
<dbReference type="FunFam" id="3.40.50.980:FF:000001">
    <property type="entry name" value="Non-ribosomal peptide synthetase"/>
    <property type="match status" value="1"/>
</dbReference>
<dbReference type="InterPro" id="IPR042099">
    <property type="entry name" value="ANL_N_sf"/>
</dbReference>
<comment type="caution">
    <text evidence="3">The sequence shown here is derived from an EMBL/GenBank/DDBJ whole genome shotgun (WGS) entry which is preliminary data.</text>
</comment>
<dbReference type="InterPro" id="IPR020845">
    <property type="entry name" value="AMP-binding_CS"/>
</dbReference>
<protein>
    <submittedName>
        <fullName evidence="3">AMP-binding protein</fullName>
    </submittedName>
</protein>
<dbReference type="GO" id="GO:0031177">
    <property type="term" value="F:phosphopantetheine binding"/>
    <property type="evidence" value="ECO:0007669"/>
    <property type="project" value="TreeGrafter"/>
</dbReference>
<evidence type="ECO:0000313" key="4">
    <source>
        <dbReference type="Proteomes" id="UP000569732"/>
    </source>
</evidence>
<dbReference type="InterPro" id="IPR000873">
    <property type="entry name" value="AMP-dep_synth/lig_dom"/>
</dbReference>
<organism evidence="3 4">
    <name type="scientific">Spartinivicinus marinus</name>
    <dbReference type="NCBI Taxonomy" id="2994442"/>
    <lineage>
        <taxon>Bacteria</taxon>
        <taxon>Pseudomonadati</taxon>
        <taxon>Pseudomonadota</taxon>
        <taxon>Gammaproteobacteria</taxon>
        <taxon>Oceanospirillales</taxon>
        <taxon>Zooshikellaceae</taxon>
        <taxon>Spartinivicinus</taxon>
    </lineage>
</organism>
<feature type="domain" description="Condensation" evidence="2">
    <location>
        <begin position="7"/>
        <end position="440"/>
    </location>
</feature>
<dbReference type="Gene3D" id="3.30.559.10">
    <property type="entry name" value="Chloramphenicol acetyltransferase-like domain"/>
    <property type="match status" value="1"/>
</dbReference>
<dbReference type="PANTHER" id="PTHR45527">
    <property type="entry name" value="NONRIBOSOMAL PEPTIDE SYNTHETASE"/>
    <property type="match status" value="1"/>
</dbReference>
<dbReference type="InterPro" id="IPR001242">
    <property type="entry name" value="Condensation_dom"/>
</dbReference>
<dbReference type="InterPro" id="IPR023213">
    <property type="entry name" value="CAT-like_dom_sf"/>
</dbReference>
<accession>A0A853HXR6</accession>
<dbReference type="GO" id="GO:0043041">
    <property type="term" value="P:amino acid activation for nonribosomal peptide biosynthetic process"/>
    <property type="evidence" value="ECO:0007669"/>
    <property type="project" value="TreeGrafter"/>
</dbReference>
<dbReference type="Proteomes" id="UP000569732">
    <property type="component" value="Unassembled WGS sequence"/>
</dbReference>
<evidence type="ECO:0000313" key="3">
    <source>
        <dbReference type="EMBL" id="NYZ65159.1"/>
    </source>
</evidence>
<dbReference type="GO" id="GO:0003824">
    <property type="term" value="F:catalytic activity"/>
    <property type="evidence" value="ECO:0007669"/>
    <property type="project" value="InterPro"/>
</dbReference>
<dbReference type="SUPFAM" id="SSF52777">
    <property type="entry name" value="CoA-dependent acyltransferases"/>
    <property type="match status" value="2"/>
</dbReference>